<protein>
    <recommendedName>
        <fullName evidence="4">Ig-like domain-containing protein</fullName>
    </recommendedName>
</protein>
<gene>
    <name evidence="2" type="ORF">GCM10011594_04620</name>
</gene>
<keyword evidence="3" id="KW-1185">Reference proteome</keyword>
<sequence>MPVRPSAVRPALRRATSLVTAAAFGAVATAVLAGHAPAAAVPGQPSVQTVSYEQSSCAAAVADAKLVIAGWVRAYESQVRATWAPNARSRQAWADRAAFEAMGRQQAAVFRWQQSSAACR</sequence>
<accession>A0A917SNX2</accession>
<dbReference type="AlphaFoldDB" id="A0A917SNX2"/>
<dbReference type="EMBL" id="BMNA01000001">
    <property type="protein sequence ID" value="GGL88048.1"/>
    <property type="molecule type" value="Genomic_DNA"/>
</dbReference>
<evidence type="ECO:0000313" key="2">
    <source>
        <dbReference type="EMBL" id="GGL88048.1"/>
    </source>
</evidence>
<proteinExistence type="predicted"/>
<evidence type="ECO:0008006" key="4">
    <source>
        <dbReference type="Google" id="ProtNLM"/>
    </source>
</evidence>
<organism evidence="2 3">
    <name type="scientific">Nakamurella endophytica</name>
    <dbReference type="NCBI Taxonomy" id="1748367"/>
    <lineage>
        <taxon>Bacteria</taxon>
        <taxon>Bacillati</taxon>
        <taxon>Actinomycetota</taxon>
        <taxon>Actinomycetes</taxon>
        <taxon>Nakamurellales</taxon>
        <taxon>Nakamurellaceae</taxon>
        <taxon>Nakamurella</taxon>
    </lineage>
</organism>
<feature type="chain" id="PRO_5038864353" description="Ig-like domain-containing protein" evidence="1">
    <location>
        <begin position="34"/>
        <end position="120"/>
    </location>
</feature>
<reference evidence="2" key="2">
    <citation type="submission" date="2020-09" db="EMBL/GenBank/DDBJ databases">
        <authorList>
            <person name="Sun Q."/>
            <person name="Zhou Y."/>
        </authorList>
    </citation>
    <scope>NUCLEOTIDE SEQUENCE</scope>
    <source>
        <strain evidence="2">CGMCC 4.7308</strain>
    </source>
</reference>
<keyword evidence="1" id="KW-0732">Signal</keyword>
<comment type="caution">
    <text evidence="2">The sequence shown here is derived from an EMBL/GenBank/DDBJ whole genome shotgun (WGS) entry which is preliminary data.</text>
</comment>
<name>A0A917SNX2_9ACTN</name>
<reference evidence="2" key="1">
    <citation type="journal article" date="2014" name="Int. J. Syst. Evol. Microbiol.">
        <title>Complete genome sequence of Corynebacterium casei LMG S-19264T (=DSM 44701T), isolated from a smear-ripened cheese.</title>
        <authorList>
            <consortium name="US DOE Joint Genome Institute (JGI-PGF)"/>
            <person name="Walter F."/>
            <person name="Albersmeier A."/>
            <person name="Kalinowski J."/>
            <person name="Ruckert C."/>
        </authorList>
    </citation>
    <scope>NUCLEOTIDE SEQUENCE</scope>
    <source>
        <strain evidence="2">CGMCC 4.7308</strain>
    </source>
</reference>
<feature type="signal peptide" evidence="1">
    <location>
        <begin position="1"/>
        <end position="33"/>
    </location>
</feature>
<dbReference type="RefSeq" id="WP_188939849.1">
    <property type="nucleotide sequence ID" value="NZ_BMNA01000001.1"/>
</dbReference>
<dbReference type="Proteomes" id="UP000655208">
    <property type="component" value="Unassembled WGS sequence"/>
</dbReference>
<evidence type="ECO:0000313" key="3">
    <source>
        <dbReference type="Proteomes" id="UP000655208"/>
    </source>
</evidence>
<evidence type="ECO:0000256" key="1">
    <source>
        <dbReference type="SAM" id="SignalP"/>
    </source>
</evidence>